<protein>
    <submittedName>
        <fullName evidence="2">Uncharacterized protein</fullName>
    </submittedName>
</protein>
<evidence type="ECO:0000256" key="1">
    <source>
        <dbReference type="SAM" id="MobiDB-lite"/>
    </source>
</evidence>
<accession>A0AAD9YTS9</accession>
<evidence type="ECO:0000313" key="2">
    <source>
        <dbReference type="EMBL" id="KAK2776788.1"/>
    </source>
</evidence>
<organism evidence="2 3">
    <name type="scientific">Colletotrichum kahawae</name>
    <name type="common">Coffee berry disease fungus</name>
    <dbReference type="NCBI Taxonomy" id="34407"/>
    <lineage>
        <taxon>Eukaryota</taxon>
        <taxon>Fungi</taxon>
        <taxon>Dikarya</taxon>
        <taxon>Ascomycota</taxon>
        <taxon>Pezizomycotina</taxon>
        <taxon>Sordariomycetes</taxon>
        <taxon>Hypocreomycetidae</taxon>
        <taxon>Glomerellales</taxon>
        <taxon>Glomerellaceae</taxon>
        <taxon>Colletotrichum</taxon>
        <taxon>Colletotrichum gloeosporioides species complex</taxon>
    </lineage>
</organism>
<feature type="compositionally biased region" description="Basic residues" evidence="1">
    <location>
        <begin position="1"/>
        <end position="20"/>
    </location>
</feature>
<sequence>MHRYARRTRRRRRRRRRCPASKKQEASSIRTWIPISLTSPVSPYPSPLCHAILIHSSQRISTPLSRCGHGERTLPYHTDSWPWLPHHRYIQAPRALTYAEAACFAAMLRRQYRVRTTLPLDSIPTWRPVRLRIQTLPPEQRTQAALLHIAPHRSNHPVRILCHHFCPPPVVAPCRSDLLSARQAVPISIRSYLLSLRLSAA</sequence>
<dbReference type="Proteomes" id="UP001281614">
    <property type="component" value="Unassembled WGS sequence"/>
</dbReference>
<gene>
    <name evidence="2" type="ORF">CKAH01_03280</name>
</gene>
<comment type="caution">
    <text evidence="2">The sequence shown here is derived from an EMBL/GenBank/DDBJ whole genome shotgun (WGS) entry which is preliminary data.</text>
</comment>
<reference evidence="2" key="1">
    <citation type="submission" date="2023-02" db="EMBL/GenBank/DDBJ databases">
        <title>Colletotrichum kahawae CIFC_Que2 genome sequencing and assembly.</title>
        <authorList>
            <person name="Baroncelli R."/>
        </authorList>
    </citation>
    <scope>NUCLEOTIDE SEQUENCE</scope>
    <source>
        <strain evidence="2">CIFC_Que2</strain>
    </source>
</reference>
<proteinExistence type="predicted"/>
<dbReference type="EMBL" id="VYYT01000024">
    <property type="protein sequence ID" value="KAK2776788.1"/>
    <property type="molecule type" value="Genomic_DNA"/>
</dbReference>
<evidence type="ECO:0000313" key="3">
    <source>
        <dbReference type="Proteomes" id="UP001281614"/>
    </source>
</evidence>
<keyword evidence="3" id="KW-1185">Reference proteome</keyword>
<feature type="region of interest" description="Disordered" evidence="1">
    <location>
        <begin position="1"/>
        <end position="25"/>
    </location>
</feature>
<dbReference type="AlphaFoldDB" id="A0AAD9YTS9"/>
<name>A0AAD9YTS9_COLKA</name>